<proteinExistence type="predicted"/>
<gene>
    <name evidence="1" type="ORF">VW23_001845</name>
</gene>
<dbReference type="AlphaFoldDB" id="A0A1E5XM52"/>
<sequence>MNMASFTVYVAGPVLRPGAELAPRVGWLFAELEATAKAHGMQLVLPTYSERLDRLAAHPFAQEIRDRIGKTDATIAVIARPASAQDISGHSIAMEAHETALAGKPIALLLEDADLPPPRLLAALDRVSIYAFGGPGTLDALFENLAKDLNDMAR</sequence>
<evidence type="ECO:0008006" key="3">
    <source>
        <dbReference type="Google" id="ProtNLM"/>
    </source>
</evidence>
<comment type="caution">
    <text evidence="1">The sequence shown here is derived from an EMBL/GenBank/DDBJ whole genome shotgun (WGS) entry which is preliminary data.</text>
</comment>
<dbReference type="EMBL" id="LAJE02000268">
    <property type="protein sequence ID" value="OEO29658.1"/>
    <property type="molecule type" value="Genomic_DNA"/>
</dbReference>
<accession>A0A1E5XM52</accession>
<keyword evidence="2" id="KW-1185">Reference proteome</keyword>
<dbReference type="Proteomes" id="UP000095463">
    <property type="component" value="Unassembled WGS sequence"/>
</dbReference>
<protein>
    <recommendedName>
        <fullName evidence="3">Nucleoside 2-deoxyribosyltransferase</fullName>
    </recommendedName>
</protein>
<name>A0A1E5XM52_9HYPH</name>
<organism evidence="1 2">
    <name type="scientific">Devosia insulae DS-56</name>
    <dbReference type="NCBI Taxonomy" id="1116389"/>
    <lineage>
        <taxon>Bacteria</taxon>
        <taxon>Pseudomonadati</taxon>
        <taxon>Pseudomonadota</taxon>
        <taxon>Alphaproteobacteria</taxon>
        <taxon>Hyphomicrobiales</taxon>
        <taxon>Devosiaceae</taxon>
        <taxon>Devosia</taxon>
    </lineage>
</organism>
<evidence type="ECO:0000313" key="1">
    <source>
        <dbReference type="EMBL" id="OEO29658.1"/>
    </source>
</evidence>
<reference evidence="1 2" key="1">
    <citation type="journal article" date="2015" name="Genome Announc.">
        <title>Genome Assemblies of Three Soil-Associated Devosia species: D. insulae, D. limi, and D. soli.</title>
        <authorList>
            <person name="Hassan Y.I."/>
            <person name="Lepp D."/>
            <person name="Zhou T."/>
        </authorList>
    </citation>
    <scope>NUCLEOTIDE SEQUENCE [LARGE SCALE GENOMIC DNA]</scope>
    <source>
        <strain evidence="1 2">DS-56</strain>
    </source>
</reference>
<evidence type="ECO:0000313" key="2">
    <source>
        <dbReference type="Proteomes" id="UP000095463"/>
    </source>
</evidence>